<evidence type="ECO:0000313" key="1">
    <source>
        <dbReference type="EMBL" id="GAG72085.1"/>
    </source>
</evidence>
<protein>
    <submittedName>
        <fullName evidence="1">Uncharacterized protein</fullName>
    </submittedName>
</protein>
<comment type="caution">
    <text evidence="1">The sequence shown here is derived from an EMBL/GenBank/DDBJ whole genome shotgun (WGS) entry which is preliminary data.</text>
</comment>
<sequence length="67" mass="7720">MSEDDKEQSVEDLHVIARALFEWVSDEDEGIVKNWLKDRYHETIGEIACLYADSCILCSVQIFCPVL</sequence>
<dbReference type="AlphaFoldDB" id="X0ZQW1"/>
<accession>X0ZQW1</accession>
<dbReference type="EMBL" id="BART01003102">
    <property type="protein sequence ID" value="GAG72085.1"/>
    <property type="molecule type" value="Genomic_DNA"/>
</dbReference>
<gene>
    <name evidence="1" type="ORF">S01H4_08839</name>
</gene>
<organism evidence="1">
    <name type="scientific">marine sediment metagenome</name>
    <dbReference type="NCBI Taxonomy" id="412755"/>
    <lineage>
        <taxon>unclassified sequences</taxon>
        <taxon>metagenomes</taxon>
        <taxon>ecological metagenomes</taxon>
    </lineage>
</organism>
<reference evidence="1" key="1">
    <citation type="journal article" date="2014" name="Front. Microbiol.">
        <title>High frequency of phylogenetically diverse reductive dehalogenase-homologous genes in deep subseafloor sedimentary metagenomes.</title>
        <authorList>
            <person name="Kawai M."/>
            <person name="Futagami T."/>
            <person name="Toyoda A."/>
            <person name="Takaki Y."/>
            <person name="Nishi S."/>
            <person name="Hori S."/>
            <person name="Arai W."/>
            <person name="Tsubouchi T."/>
            <person name="Morono Y."/>
            <person name="Uchiyama I."/>
            <person name="Ito T."/>
            <person name="Fujiyama A."/>
            <person name="Inagaki F."/>
            <person name="Takami H."/>
        </authorList>
    </citation>
    <scope>NUCLEOTIDE SEQUENCE</scope>
    <source>
        <strain evidence="1">Expedition CK06-06</strain>
    </source>
</reference>
<proteinExistence type="predicted"/>
<name>X0ZQW1_9ZZZZ</name>